<organism evidence="1">
    <name type="scientific">marine metagenome</name>
    <dbReference type="NCBI Taxonomy" id="408172"/>
    <lineage>
        <taxon>unclassified sequences</taxon>
        <taxon>metagenomes</taxon>
        <taxon>ecological metagenomes</taxon>
    </lineage>
</organism>
<sequence>MMRTYLSHIDQALAAISGRCLLLGPRENVEGGFPPSVTSITEWYNYPEINGVFDTFLSIENLANSQDLNKTLQTLLPFTHADSLLLFCDQTATPDHKSHPKRQDITGALWNNGWSVIEYNRNT</sequence>
<evidence type="ECO:0000313" key="1">
    <source>
        <dbReference type="EMBL" id="SVD86160.1"/>
    </source>
</evidence>
<gene>
    <name evidence="1" type="ORF">METZ01_LOCUS439014</name>
</gene>
<dbReference type="AlphaFoldDB" id="A0A382YSU5"/>
<accession>A0A382YSU5</accession>
<reference evidence="1" key="1">
    <citation type="submission" date="2018-05" db="EMBL/GenBank/DDBJ databases">
        <authorList>
            <person name="Lanie J.A."/>
            <person name="Ng W.-L."/>
            <person name="Kazmierczak K.M."/>
            <person name="Andrzejewski T.M."/>
            <person name="Davidsen T.M."/>
            <person name="Wayne K.J."/>
            <person name="Tettelin H."/>
            <person name="Glass J.I."/>
            <person name="Rusch D."/>
            <person name="Podicherti R."/>
            <person name="Tsui H.-C.T."/>
            <person name="Winkler M.E."/>
        </authorList>
    </citation>
    <scope>NUCLEOTIDE SEQUENCE</scope>
</reference>
<proteinExistence type="predicted"/>
<protein>
    <submittedName>
        <fullName evidence="1">Uncharacterized protein</fullName>
    </submittedName>
</protein>
<feature type="non-terminal residue" evidence="1">
    <location>
        <position position="123"/>
    </location>
</feature>
<name>A0A382YSU5_9ZZZZ</name>
<dbReference type="EMBL" id="UINC01178158">
    <property type="protein sequence ID" value="SVD86160.1"/>
    <property type="molecule type" value="Genomic_DNA"/>
</dbReference>